<keyword evidence="1" id="KW-0472">Membrane</keyword>
<dbReference type="AlphaFoldDB" id="X0T9W4"/>
<evidence type="ECO:0000256" key="1">
    <source>
        <dbReference type="SAM" id="Phobius"/>
    </source>
</evidence>
<feature type="transmembrane region" description="Helical" evidence="1">
    <location>
        <begin position="59"/>
        <end position="84"/>
    </location>
</feature>
<proteinExistence type="predicted"/>
<comment type="caution">
    <text evidence="2">The sequence shown here is derived from an EMBL/GenBank/DDBJ whole genome shotgun (WGS) entry which is preliminary data.</text>
</comment>
<evidence type="ECO:0000313" key="2">
    <source>
        <dbReference type="EMBL" id="GAF84116.1"/>
    </source>
</evidence>
<dbReference type="Pfam" id="PF09719">
    <property type="entry name" value="C_GCAxxG_C_C"/>
    <property type="match status" value="1"/>
</dbReference>
<gene>
    <name evidence="2" type="ORF">S01H1_04382</name>
</gene>
<name>X0T9W4_9ZZZZ</name>
<protein>
    <recommendedName>
        <fullName evidence="3">C_GCAxxG_C_C family protein</fullName>
    </recommendedName>
</protein>
<reference evidence="2" key="1">
    <citation type="journal article" date="2014" name="Front. Microbiol.">
        <title>High frequency of phylogenetically diverse reductive dehalogenase-homologous genes in deep subseafloor sedimentary metagenomes.</title>
        <authorList>
            <person name="Kawai M."/>
            <person name="Futagami T."/>
            <person name="Toyoda A."/>
            <person name="Takaki Y."/>
            <person name="Nishi S."/>
            <person name="Hori S."/>
            <person name="Arai W."/>
            <person name="Tsubouchi T."/>
            <person name="Morono Y."/>
            <person name="Uchiyama I."/>
            <person name="Ito T."/>
            <person name="Fujiyama A."/>
            <person name="Inagaki F."/>
            <person name="Takami H."/>
        </authorList>
    </citation>
    <scope>NUCLEOTIDE SEQUENCE</scope>
    <source>
        <strain evidence="2">Expedition CK06-06</strain>
    </source>
</reference>
<accession>X0T9W4</accession>
<keyword evidence="1" id="KW-1133">Transmembrane helix</keyword>
<keyword evidence="1" id="KW-0812">Transmembrane</keyword>
<dbReference type="EMBL" id="BARS01002316">
    <property type="protein sequence ID" value="GAF84116.1"/>
    <property type="molecule type" value="Genomic_DNA"/>
</dbReference>
<dbReference type="NCBIfam" id="TIGR01909">
    <property type="entry name" value="C_GCAxxG_C_C"/>
    <property type="match status" value="1"/>
</dbReference>
<evidence type="ECO:0008006" key="3">
    <source>
        <dbReference type="Google" id="ProtNLM"/>
    </source>
</evidence>
<sequence length="168" mass="18720">MNLNKLNKYKDKSEFIEDVKKRTFDTEMEYHGCCQVIVQTFLDIFEEDNVPVSMASSPFAAGLALTGNNCGALIGGLMVLGLVFGRKDIKEGMEGILAGIRPMRRLVRYFEEKQKNLNCRDITQTDMADPEKAAEYLDAGGFEKCANIMADIAAFVGDIIFEERRAGS</sequence>
<organism evidence="2">
    <name type="scientific">marine sediment metagenome</name>
    <dbReference type="NCBI Taxonomy" id="412755"/>
    <lineage>
        <taxon>unclassified sequences</taxon>
        <taxon>metagenomes</taxon>
        <taxon>ecological metagenomes</taxon>
    </lineage>
</organism>
<dbReference type="InterPro" id="IPR010181">
    <property type="entry name" value="CGCAxxGCC_motif"/>
</dbReference>